<feature type="transmembrane region" description="Helical" evidence="1">
    <location>
        <begin position="127"/>
        <end position="148"/>
    </location>
</feature>
<organism evidence="3 4">
    <name type="scientific">Lasiosphaeria ovina</name>
    <dbReference type="NCBI Taxonomy" id="92902"/>
    <lineage>
        <taxon>Eukaryota</taxon>
        <taxon>Fungi</taxon>
        <taxon>Dikarya</taxon>
        <taxon>Ascomycota</taxon>
        <taxon>Pezizomycotina</taxon>
        <taxon>Sordariomycetes</taxon>
        <taxon>Sordariomycetidae</taxon>
        <taxon>Sordariales</taxon>
        <taxon>Lasiosphaeriaceae</taxon>
        <taxon>Lasiosphaeria</taxon>
    </lineage>
</organism>
<evidence type="ECO:0000256" key="2">
    <source>
        <dbReference type="SAM" id="SignalP"/>
    </source>
</evidence>
<dbReference type="Proteomes" id="UP001287356">
    <property type="component" value="Unassembled WGS sequence"/>
</dbReference>
<keyword evidence="1" id="KW-0812">Transmembrane</keyword>
<evidence type="ECO:0000313" key="3">
    <source>
        <dbReference type="EMBL" id="KAK3361910.1"/>
    </source>
</evidence>
<keyword evidence="2" id="KW-0732">Signal</keyword>
<protein>
    <submittedName>
        <fullName evidence="3">Uncharacterized protein</fullName>
    </submittedName>
</protein>
<feature type="chain" id="PRO_5041988008" evidence="2">
    <location>
        <begin position="17"/>
        <end position="206"/>
    </location>
</feature>
<name>A0AAE0JUX2_9PEZI</name>
<proteinExistence type="predicted"/>
<dbReference type="AlphaFoldDB" id="A0AAE0JUX2"/>
<feature type="signal peptide" evidence="2">
    <location>
        <begin position="1"/>
        <end position="16"/>
    </location>
</feature>
<gene>
    <name evidence="3" type="ORF">B0T24DRAFT_97587</name>
</gene>
<reference evidence="3" key="2">
    <citation type="submission" date="2023-06" db="EMBL/GenBank/DDBJ databases">
        <authorList>
            <consortium name="Lawrence Berkeley National Laboratory"/>
            <person name="Haridas S."/>
            <person name="Hensen N."/>
            <person name="Bonometti L."/>
            <person name="Westerberg I."/>
            <person name="Brannstrom I.O."/>
            <person name="Guillou S."/>
            <person name="Cros-Aarteil S."/>
            <person name="Calhoun S."/>
            <person name="Kuo A."/>
            <person name="Mondo S."/>
            <person name="Pangilinan J."/>
            <person name="Riley R."/>
            <person name="Labutti K."/>
            <person name="Andreopoulos B."/>
            <person name="Lipzen A."/>
            <person name="Chen C."/>
            <person name="Yanf M."/>
            <person name="Daum C."/>
            <person name="Ng V."/>
            <person name="Clum A."/>
            <person name="Steindorff A."/>
            <person name="Ohm R."/>
            <person name="Martin F."/>
            <person name="Silar P."/>
            <person name="Natvig D."/>
            <person name="Lalanne C."/>
            <person name="Gautier V."/>
            <person name="Ament-Velasquez S.L."/>
            <person name="Kruys A."/>
            <person name="Hutchinson M.I."/>
            <person name="Powell A.J."/>
            <person name="Barry K."/>
            <person name="Miller A.N."/>
            <person name="Grigoriev I.V."/>
            <person name="Debuchy R."/>
            <person name="Gladieux P."/>
            <person name="Thoren M.H."/>
            <person name="Johannesson H."/>
        </authorList>
    </citation>
    <scope>NUCLEOTIDE SEQUENCE</scope>
    <source>
        <strain evidence="3">CBS 958.72</strain>
    </source>
</reference>
<comment type="caution">
    <text evidence="3">The sequence shown here is derived from an EMBL/GenBank/DDBJ whole genome shotgun (WGS) entry which is preliminary data.</text>
</comment>
<feature type="transmembrane region" description="Helical" evidence="1">
    <location>
        <begin position="155"/>
        <end position="173"/>
    </location>
</feature>
<accession>A0AAE0JUX2</accession>
<evidence type="ECO:0000313" key="4">
    <source>
        <dbReference type="Proteomes" id="UP001287356"/>
    </source>
</evidence>
<keyword evidence="1" id="KW-1133">Transmembrane helix</keyword>
<dbReference type="EMBL" id="JAULSN010000010">
    <property type="protein sequence ID" value="KAK3361910.1"/>
    <property type="molecule type" value="Genomic_DNA"/>
</dbReference>
<reference evidence="3" key="1">
    <citation type="journal article" date="2023" name="Mol. Phylogenet. Evol.">
        <title>Genome-scale phylogeny and comparative genomics of the fungal order Sordariales.</title>
        <authorList>
            <person name="Hensen N."/>
            <person name="Bonometti L."/>
            <person name="Westerberg I."/>
            <person name="Brannstrom I.O."/>
            <person name="Guillou S."/>
            <person name="Cros-Aarteil S."/>
            <person name="Calhoun S."/>
            <person name="Haridas S."/>
            <person name="Kuo A."/>
            <person name="Mondo S."/>
            <person name="Pangilinan J."/>
            <person name="Riley R."/>
            <person name="LaButti K."/>
            <person name="Andreopoulos B."/>
            <person name="Lipzen A."/>
            <person name="Chen C."/>
            <person name="Yan M."/>
            <person name="Daum C."/>
            <person name="Ng V."/>
            <person name="Clum A."/>
            <person name="Steindorff A."/>
            <person name="Ohm R.A."/>
            <person name="Martin F."/>
            <person name="Silar P."/>
            <person name="Natvig D.O."/>
            <person name="Lalanne C."/>
            <person name="Gautier V."/>
            <person name="Ament-Velasquez S.L."/>
            <person name="Kruys A."/>
            <person name="Hutchinson M.I."/>
            <person name="Powell A.J."/>
            <person name="Barry K."/>
            <person name="Miller A.N."/>
            <person name="Grigoriev I.V."/>
            <person name="Debuchy R."/>
            <person name="Gladieux P."/>
            <person name="Hiltunen Thoren M."/>
            <person name="Johannesson H."/>
        </authorList>
    </citation>
    <scope>NUCLEOTIDE SEQUENCE</scope>
    <source>
        <strain evidence="3">CBS 958.72</strain>
    </source>
</reference>
<sequence>MRALLWMFGCLGLCVSTPRPPPPDVLKWSHLGLLDDKPGSLRSRRAEPFASDGSSHTHTYPPSTVVTTLGFRVLCTVSEHIHIASSLVSWILTWHDLMTRHRCPFFYFLLEGVSFSHLGSMNIPEFFLLHIFVNITYMGYGTLGLMVLDSLGVRAFSWLTNSLLGFLVVSQRFPFFGHMFRCWDDIMVRSHGTGQLGGRDSFFFYG</sequence>
<keyword evidence="1" id="KW-0472">Membrane</keyword>
<evidence type="ECO:0000256" key="1">
    <source>
        <dbReference type="SAM" id="Phobius"/>
    </source>
</evidence>
<keyword evidence="4" id="KW-1185">Reference proteome</keyword>